<dbReference type="RefSeq" id="XP_008916652.1">
    <property type="nucleotide sequence ID" value="XM_008918404.1"/>
</dbReference>
<dbReference type="Proteomes" id="UP000018817">
    <property type="component" value="Unassembled WGS sequence"/>
</dbReference>
<dbReference type="VEuPathDB" id="FungiDB:PPTG_24745"/>
<feature type="region of interest" description="Disordered" evidence="1">
    <location>
        <begin position="113"/>
        <end position="140"/>
    </location>
</feature>
<accession>W2PBL0</accession>
<reference evidence="2 3" key="2">
    <citation type="submission" date="2013-11" db="EMBL/GenBank/DDBJ databases">
        <title>The Genome Sequence of Phytophthora parasitica INRA-310.</title>
        <authorList>
            <consortium name="The Broad Institute Genomics Platform"/>
            <person name="Russ C."/>
            <person name="Tyler B."/>
            <person name="Panabieres F."/>
            <person name="Shan W."/>
            <person name="Tripathy S."/>
            <person name="Grunwald N."/>
            <person name="Machado M."/>
            <person name="Johnson C.S."/>
            <person name="Arredondo F."/>
            <person name="Hong C."/>
            <person name="Coffey M."/>
            <person name="Young S.K."/>
            <person name="Zeng Q."/>
            <person name="Gargeya S."/>
            <person name="Fitzgerald M."/>
            <person name="Abouelleil A."/>
            <person name="Alvarado L."/>
            <person name="Chapman S.B."/>
            <person name="Gainer-Dewar J."/>
            <person name="Goldberg J."/>
            <person name="Griggs A."/>
            <person name="Gujja S."/>
            <person name="Hansen M."/>
            <person name="Howarth C."/>
            <person name="Imamovic A."/>
            <person name="Ireland A."/>
            <person name="Larimer J."/>
            <person name="McCowan C."/>
            <person name="Murphy C."/>
            <person name="Pearson M."/>
            <person name="Poon T.W."/>
            <person name="Priest M."/>
            <person name="Roberts A."/>
            <person name="Saif S."/>
            <person name="Shea T."/>
            <person name="Sykes S."/>
            <person name="Wortman J."/>
            <person name="Nusbaum C."/>
            <person name="Birren B."/>
        </authorList>
    </citation>
    <scope>NUCLEOTIDE SEQUENCE [LARGE SCALE GENOMIC DNA]</scope>
    <source>
        <strain evidence="2 3">INRA-310</strain>
    </source>
</reference>
<feature type="non-terminal residue" evidence="2">
    <location>
        <position position="1"/>
    </location>
</feature>
<name>W2PBL0_PHYN3</name>
<protein>
    <submittedName>
        <fullName evidence="2">Uncharacterized protein</fullName>
    </submittedName>
</protein>
<gene>
    <name evidence="2" type="ORF">PPTG_24745</name>
</gene>
<dbReference type="AlphaFoldDB" id="W2PBL0"/>
<evidence type="ECO:0000313" key="2">
    <source>
        <dbReference type="EMBL" id="ETM98050.1"/>
    </source>
</evidence>
<proteinExistence type="predicted"/>
<reference evidence="3" key="1">
    <citation type="submission" date="2011-12" db="EMBL/GenBank/DDBJ databases">
        <authorList>
            <consortium name="The Broad Institute Genome Sequencing Platform"/>
            <person name="Russ C."/>
            <person name="Tyler B."/>
            <person name="Panabieres F."/>
            <person name="Shan W."/>
            <person name="Tripathy S."/>
            <person name="Grunwald N."/>
            <person name="Machado M."/>
            <person name="Young S.K."/>
            <person name="Zeng Q."/>
            <person name="Gargeya S."/>
            <person name="Fitzgerald M."/>
            <person name="Haas B."/>
            <person name="Abouelleil A."/>
            <person name="Alvarado L."/>
            <person name="Arachchi H.M."/>
            <person name="Berlin A."/>
            <person name="Chapman S.B."/>
            <person name="Gearin G."/>
            <person name="Goldberg J."/>
            <person name="Griggs A."/>
            <person name="Gujja S."/>
            <person name="Hansen M."/>
            <person name="Heiman D."/>
            <person name="Howarth C."/>
            <person name="Larimer J."/>
            <person name="Lui A."/>
            <person name="MacDonald P.J.P."/>
            <person name="McCowen C."/>
            <person name="Montmayeur A."/>
            <person name="Murphy C."/>
            <person name="Neiman D."/>
            <person name="Pearson M."/>
            <person name="Priest M."/>
            <person name="Roberts A."/>
            <person name="Saif S."/>
            <person name="Shea T."/>
            <person name="Sisk P."/>
            <person name="Stolte C."/>
            <person name="Sykes S."/>
            <person name="Wortman J."/>
            <person name="Nusbaum C."/>
            <person name="Birren B."/>
        </authorList>
    </citation>
    <scope>NUCLEOTIDE SEQUENCE [LARGE SCALE GENOMIC DNA]</scope>
    <source>
        <strain evidence="3">INRA-310</strain>
    </source>
</reference>
<sequence length="298" mass="31262">TGYFDTDNICRVRTPERCFAHAKTPLVLGTPAVASCLTAVRSATASALKDASARWWSLRPRSTSTCRVRRAALANDSKKCVIISHDSSPTLGRTSCRLISLCARLEISTIARDRASSSGTQADPKRAIPARSPSATSKASPSVSAQSSVVWWSSIHVSPLQSSSKSKRLCLARAVSMWSKKPMPELTLDLPVPSSDSLTLIDVSLVTREILASRTPLFPLTVGALLAVGTAGTRSSSSPSPGVSTTEAPTCSNTLPIAAGVCSRIDLAYVCGVKTPYATAPALRPAMMSSTVSPTMAA</sequence>
<organism evidence="2 3">
    <name type="scientific">Phytophthora nicotianae (strain INRA-310)</name>
    <name type="common">Phytophthora parasitica</name>
    <dbReference type="NCBI Taxonomy" id="761204"/>
    <lineage>
        <taxon>Eukaryota</taxon>
        <taxon>Sar</taxon>
        <taxon>Stramenopiles</taxon>
        <taxon>Oomycota</taxon>
        <taxon>Peronosporomycetes</taxon>
        <taxon>Peronosporales</taxon>
        <taxon>Peronosporaceae</taxon>
        <taxon>Phytophthora</taxon>
    </lineage>
</organism>
<evidence type="ECO:0000256" key="1">
    <source>
        <dbReference type="SAM" id="MobiDB-lite"/>
    </source>
</evidence>
<dbReference type="EMBL" id="KI669760">
    <property type="protein sequence ID" value="ETM98050.1"/>
    <property type="molecule type" value="Genomic_DNA"/>
</dbReference>
<evidence type="ECO:0000313" key="3">
    <source>
        <dbReference type="Proteomes" id="UP000018817"/>
    </source>
</evidence>
<dbReference type="GeneID" id="20193344"/>